<dbReference type="InterPro" id="IPR036515">
    <property type="entry name" value="Transposase_17_sf"/>
</dbReference>
<evidence type="ECO:0000313" key="2">
    <source>
        <dbReference type="Proteomes" id="UP000235828"/>
    </source>
</evidence>
<dbReference type="Gene3D" id="3.30.70.1290">
    <property type="entry name" value="Transposase IS200-like"/>
    <property type="match status" value="1"/>
</dbReference>
<sequence>MTIPRKQQICLETTRYYHCTVRCVRRGFLCGFDRVTNTNYEHRRVWLEQRLQQVASVYCIKLCSYAVMDNHYHTVVYIDKEQALKLSDEEVIRRWNILHHLPVLMKKRLEGVELTKAELASARRTVEIWRKRLFGLDWFMKEVNLYMSKRANKEDQCTGHFWESRFKSQALLDEKGLLSAMVYDELNPVRSKSSSTPEQSPHISLKERIKELKNNGQRLPCMHPFMDSAKHLDAAHVPYNLLDYIELVDWTGRQLRADKRGYIDDHLPPILSRISFTKQDWLRIITQLERPRAVMIGTTQMIKLIARNKGQTRTSGYALPD</sequence>
<dbReference type="GO" id="GO:0004803">
    <property type="term" value="F:transposase activity"/>
    <property type="evidence" value="ECO:0007669"/>
    <property type="project" value="InterPro"/>
</dbReference>
<dbReference type="EMBL" id="LT960612">
    <property type="protein sequence ID" value="SON52292.1"/>
    <property type="molecule type" value="Genomic_DNA"/>
</dbReference>
<dbReference type="SUPFAM" id="SSF143422">
    <property type="entry name" value="Transposase IS200-like"/>
    <property type="match status" value="1"/>
</dbReference>
<evidence type="ECO:0000313" key="1">
    <source>
        <dbReference type="EMBL" id="SON52292.1"/>
    </source>
</evidence>
<protein>
    <recommendedName>
        <fullName evidence="3">Transposase</fullName>
    </recommendedName>
</protein>
<dbReference type="GO" id="GO:0003677">
    <property type="term" value="F:DNA binding"/>
    <property type="evidence" value="ECO:0007669"/>
    <property type="project" value="InterPro"/>
</dbReference>
<dbReference type="PANTHER" id="PTHR34322:SF2">
    <property type="entry name" value="TRANSPOSASE IS200-LIKE DOMAIN-CONTAINING PROTEIN"/>
    <property type="match status" value="1"/>
</dbReference>
<dbReference type="GO" id="GO:0006313">
    <property type="term" value="P:DNA transposition"/>
    <property type="evidence" value="ECO:0007669"/>
    <property type="project" value="InterPro"/>
</dbReference>
<accession>A0A2N8ZK84</accession>
<dbReference type="KEGG" id="vta:B0681"/>
<proteinExistence type="predicted"/>
<reference evidence="1 2" key="1">
    <citation type="submission" date="2017-10" db="EMBL/GenBank/DDBJ databases">
        <authorList>
            <person name="Banno H."/>
            <person name="Chua N.-H."/>
        </authorList>
    </citation>
    <scope>NUCLEOTIDE SEQUENCE [LARGE SCALE GENOMIC DNA]</scope>
    <source>
        <strain evidence="1">Vibrio tapetis CECT4600</strain>
    </source>
</reference>
<name>A0A2N8ZK84_9VIBR</name>
<evidence type="ECO:0008006" key="3">
    <source>
        <dbReference type="Google" id="ProtNLM"/>
    </source>
</evidence>
<dbReference type="PANTHER" id="PTHR34322">
    <property type="entry name" value="TRANSPOSASE, Y1_TNP DOMAIN-CONTAINING"/>
    <property type="match status" value="1"/>
</dbReference>
<gene>
    <name evidence="1" type="ORF">VTAP4600_B0681</name>
</gene>
<dbReference type="AlphaFoldDB" id="A0A2N8ZK84"/>
<keyword evidence="2" id="KW-1185">Reference proteome</keyword>
<organism evidence="1 2">
    <name type="scientific">Vibrio tapetis subsp. tapetis</name>
    <dbReference type="NCBI Taxonomy" id="1671868"/>
    <lineage>
        <taxon>Bacteria</taxon>
        <taxon>Pseudomonadati</taxon>
        <taxon>Pseudomonadota</taxon>
        <taxon>Gammaproteobacteria</taxon>
        <taxon>Vibrionales</taxon>
        <taxon>Vibrionaceae</taxon>
        <taxon>Vibrio</taxon>
    </lineage>
</organism>
<dbReference type="Proteomes" id="UP000235828">
    <property type="component" value="Chromosome B"/>
</dbReference>